<evidence type="ECO:0000313" key="2">
    <source>
        <dbReference type="Proteomes" id="UP000676951"/>
    </source>
</evidence>
<gene>
    <name evidence="1" type="ORF">KMZ93_19465</name>
</gene>
<accession>A0A975NWV8</accession>
<dbReference type="AlphaFoldDB" id="A0A975NWV8"/>
<name>A0A975NWV8_9BRAD</name>
<keyword evidence="2" id="KW-1185">Reference proteome</keyword>
<organism evidence="1 2">
    <name type="scientific">Bradyrhizobium sediminis</name>
    <dbReference type="NCBI Taxonomy" id="2840469"/>
    <lineage>
        <taxon>Bacteria</taxon>
        <taxon>Pseudomonadati</taxon>
        <taxon>Pseudomonadota</taxon>
        <taxon>Alphaproteobacteria</taxon>
        <taxon>Hyphomicrobiales</taxon>
        <taxon>Nitrobacteraceae</taxon>
        <taxon>Bradyrhizobium</taxon>
    </lineage>
</organism>
<evidence type="ECO:0000313" key="1">
    <source>
        <dbReference type="EMBL" id="QWG22146.1"/>
    </source>
</evidence>
<dbReference type="RefSeq" id="WP_215602915.1">
    <property type="nucleotide sequence ID" value="NZ_CP076136.1"/>
</dbReference>
<reference evidence="1 2" key="1">
    <citation type="submission" date="2021-06" db="EMBL/GenBank/DDBJ databases">
        <title>Bradyrhizobium sp. S2-11-4 Genome sequencing.</title>
        <authorList>
            <person name="Jin L."/>
        </authorList>
    </citation>
    <scope>NUCLEOTIDE SEQUENCE [LARGE SCALE GENOMIC DNA]</scope>
    <source>
        <strain evidence="1 2">S2-11-4</strain>
    </source>
</reference>
<proteinExistence type="predicted"/>
<protein>
    <submittedName>
        <fullName evidence="1">Uncharacterized protein</fullName>
    </submittedName>
</protein>
<dbReference type="EMBL" id="CP076136">
    <property type="protein sequence ID" value="QWG22146.1"/>
    <property type="molecule type" value="Genomic_DNA"/>
</dbReference>
<dbReference type="Proteomes" id="UP000676951">
    <property type="component" value="Chromosome"/>
</dbReference>
<sequence length="125" mass="13117">MKCDQRDFCFAIACPDGKLQLVNISPGGGPFGNPDFGANGRVATLIVGQQVFSLSFAWDDSILEHVGNAGSRSELPVAALLALARNNGRIEGTNTGPVKATIISSGLKQHWPVLAKACGLSELPR</sequence>